<organism evidence="2">
    <name type="scientific">Trypanosoma congolense (strain IL3000)</name>
    <dbReference type="NCBI Taxonomy" id="1068625"/>
    <lineage>
        <taxon>Eukaryota</taxon>
        <taxon>Discoba</taxon>
        <taxon>Euglenozoa</taxon>
        <taxon>Kinetoplastea</taxon>
        <taxon>Metakinetoplastina</taxon>
        <taxon>Trypanosomatida</taxon>
        <taxon>Trypanosomatidae</taxon>
        <taxon>Trypanosoma</taxon>
        <taxon>Nannomonas</taxon>
    </lineage>
</organism>
<dbReference type="AlphaFoldDB" id="G0UJQ8"/>
<sequence length="622" mass="70011">MRCLCCLEPDISLSLSSAVFPQKVVVFFSRSLHPPHYCSTPSSVNTAPWSSPCVQHCFSGFALCGLFTLFPFFLSFPVPLFPCFYSPTLVVHGFLHSSTGVGMDRSPSLRTTTDRPDRRSSSCSSSAFGSDLDEFMSKSPSPINEKKDDTLKSWHSGANSPSRLGTPPKRASFATPLSVSTTFHPPPHGGDPPAISSSAPRHKSPSHREEVKREEPCVIKPCKDAAAQLQKTRQMLQRLDSHNDEMEGALTGLRARVDTYRSLVKNSLSKAVNGLRGDLRVLRESAQFLLHDFGVDMEQCEKIITRRIMRDVGGSLPESVSKDIRAGKGGKVSPSRAALQQTSERFGEQPSASTGLRELELQEDLIEAEQRCCALENKLKQQRETYEKHLEDMKDMYKQKEFTLEQRVKLLEHLVKRGAEKACSAPNDSNNLQTERKGSRNCVHDEEYSSDNGDCDTCSNCDDVCDECHQPHGYSPQWQPTKTCGRARRKSHGCRRDYRRRELSWDLQTPILYDDVERRVRAQLLRGRQGSPLHSKVVNNAGEGHRKVRECTSRLEERRLEDAARRLLNVVSEAYMSPQRSRVSQGAEDRRGSLWRASDDVSTVARGLWAENVLHDRTGWRY</sequence>
<accession>G0UJQ8</accession>
<reference evidence="2" key="1">
    <citation type="journal article" date="2012" name="Proc. Natl. Acad. Sci. U.S.A.">
        <title>Antigenic diversity is generated by distinct evolutionary mechanisms in African trypanosome species.</title>
        <authorList>
            <person name="Jackson A.P."/>
            <person name="Berry A."/>
            <person name="Aslett M."/>
            <person name="Allison H.C."/>
            <person name="Burton P."/>
            <person name="Vavrova-Anderson J."/>
            <person name="Brown R."/>
            <person name="Browne H."/>
            <person name="Corton N."/>
            <person name="Hauser H."/>
            <person name="Gamble J."/>
            <person name="Gilderthorp R."/>
            <person name="Marcello L."/>
            <person name="McQuillan J."/>
            <person name="Otto T.D."/>
            <person name="Quail M.A."/>
            <person name="Sanders M.J."/>
            <person name="van Tonder A."/>
            <person name="Ginger M.L."/>
            <person name="Field M.C."/>
            <person name="Barry J.D."/>
            <person name="Hertz-Fowler C."/>
            <person name="Berriman M."/>
        </authorList>
    </citation>
    <scope>NUCLEOTIDE SEQUENCE</scope>
    <source>
        <strain evidence="2">IL3000</strain>
    </source>
</reference>
<protein>
    <submittedName>
        <fullName evidence="2">Uncharacterized protein</fullName>
    </submittedName>
</protein>
<feature type="compositionally biased region" description="Polar residues" evidence="1">
    <location>
        <begin position="338"/>
        <end position="353"/>
    </location>
</feature>
<gene>
    <name evidence="2" type="ORF">TCIL3000_3_250</name>
</gene>
<evidence type="ECO:0000313" key="2">
    <source>
        <dbReference type="EMBL" id="CCC89612.1"/>
    </source>
</evidence>
<dbReference type="EMBL" id="HE575316">
    <property type="protein sequence ID" value="CCC89612.1"/>
    <property type="molecule type" value="Genomic_DNA"/>
</dbReference>
<proteinExistence type="predicted"/>
<name>G0UJQ8_TRYCI</name>
<dbReference type="VEuPathDB" id="TriTrypDB:TcIL3000_3_250"/>
<feature type="region of interest" description="Disordered" evidence="1">
    <location>
        <begin position="319"/>
        <end position="353"/>
    </location>
</feature>
<evidence type="ECO:0000256" key="1">
    <source>
        <dbReference type="SAM" id="MobiDB-lite"/>
    </source>
</evidence>
<feature type="region of interest" description="Disordered" evidence="1">
    <location>
        <begin position="101"/>
        <end position="214"/>
    </location>
</feature>
<feature type="compositionally biased region" description="Low complexity" evidence="1">
    <location>
        <begin position="121"/>
        <end position="130"/>
    </location>
</feature>